<comment type="function">
    <text evidence="2">Secreted tripeptidyl-peptidase which degrades proteins at acidic pHs and is involved in virulence.</text>
</comment>
<feature type="binding site" evidence="15">
    <location>
        <position position="643"/>
    </location>
    <ligand>
        <name>Ca(2+)</name>
        <dbReference type="ChEBI" id="CHEBI:29108"/>
    </ligand>
</feature>
<feature type="active site" description="Charge relay system" evidence="15">
    <location>
        <position position="583"/>
    </location>
</feature>
<dbReference type="SMART" id="SM00944">
    <property type="entry name" value="Pro-kuma_activ"/>
    <property type="match status" value="1"/>
</dbReference>
<keyword evidence="8 16" id="KW-0732">Signal</keyword>
<feature type="binding site" evidence="15">
    <location>
        <position position="624"/>
    </location>
    <ligand>
        <name>Ca(2+)</name>
        <dbReference type="ChEBI" id="CHEBI:29108"/>
    </ligand>
</feature>
<evidence type="ECO:0000256" key="14">
    <source>
        <dbReference type="ARBA" id="ARBA00023180"/>
    </source>
</evidence>
<evidence type="ECO:0000256" key="11">
    <source>
        <dbReference type="ARBA" id="ARBA00022837"/>
    </source>
</evidence>
<feature type="binding site" evidence="15">
    <location>
        <position position="625"/>
    </location>
    <ligand>
        <name>Ca(2+)</name>
        <dbReference type="ChEBI" id="CHEBI:29108"/>
    </ligand>
</feature>
<keyword evidence="11 15" id="KW-0106">Calcium</keyword>
<dbReference type="Gene3D" id="3.40.50.200">
    <property type="entry name" value="Peptidase S8/S53 domain"/>
    <property type="match status" value="1"/>
</dbReference>
<dbReference type="GO" id="GO:0046872">
    <property type="term" value="F:metal ion binding"/>
    <property type="evidence" value="ECO:0007669"/>
    <property type="project" value="UniProtKB-UniRule"/>
</dbReference>
<dbReference type="PANTHER" id="PTHR14218">
    <property type="entry name" value="PROTEASE S8 TRIPEPTIDYL PEPTIDASE I CLN2"/>
    <property type="match status" value="1"/>
</dbReference>
<proteinExistence type="predicted"/>
<keyword evidence="13" id="KW-0865">Zymogen</keyword>
<evidence type="ECO:0000256" key="3">
    <source>
        <dbReference type="ARBA" id="ARBA00004239"/>
    </source>
</evidence>
<dbReference type="SUPFAM" id="SSF52743">
    <property type="entry name" value="Subtilisin-like"/>
    <property type="match status" value="1"/>
</dbReference>
<evidence type="ECO:0000313" key="19">
    <source>
        <dbReference type="Proteomes" id="UP001303373"/>
    </source>
</evidence>
<reference evidence="18 19" key="1">
    <citation type="submission" date="2023-11" db="EMBL/GenBank/DDBJ databases">
        <title>An acidophilic fungus is an integral part of prey digestion in a carnivorous sundew plant.</title>
        <authorList>
            <person name="Tsai I.J."/>
        </authorList>
    </citation>
    <scope>NUCLEOTIDE SEQUENCE [LARGE SCALE GENOMIC DNA]</scope>
    <source>
        <strain evidence="18">169a</strain>
    </source>
</reference>
<keyword evidence="12" id="KW-0843">Virulence</keyword>
<dbReference type="GO" id="GO:0008240">
    <property type="term" value="F:tripeptidyl-peptidase activity"/>
    <property type="evidence" value="ECO:0007669"/>
    <property type="project" value="UniProtKB-EC"/>
</dbReference>
<comment type="subcellular location">
    <subcellularLocation>
        <location evidence="3">Secreted</location>
        <location evidence="3">Extracellular space</location>
    </subcellularLocation>
</comment>
<dbReference type="InterPro" id="IPR030400">
    <property type="entry name" value="Sedolisin_dom"/>
</dbReference>
<evidence type="ECO:0000256" key="13">
    <source>
        <dbReference type="ARBA" id="ARBA00023145"/>
    </source>
</evidence>
<gene>
    <name evidence="18" type="ORF">R9X50_00077200</name>
</gene>
<keyword evidence="19" id="KW-1185">Reference proteome</keyword>
<evidence type="ECO:0000256" key="6">
    <source>
        <dbReference type="ARBA" id="ARBA00022670"/>
    </source>
</evidence>
<keyword evidence="10 15" id="KW-0720">Serine protease</keyword>
<evidence type="ECO:0000256" key="8">
    <source>
        <dbReference type="ARBA" id="ARBA00022729"/>
    </source>
</evidence>
<keyword evidence="7 15" id="KW-0479">Metal-binding</keyword>
<dbReference type="Pfam" id="PF09286">
    <property type="entry name" value="Pro-kuma_activ"/>
    <property type="match status" value="1"/>
</dbReference>
<dbReference type="PROSITE" id="PS51695">
    <property type="entry name" value="SEDOLISIN"/>
    <property type="match status" value="1"/>
</dbReference>
<dbReference type="GO" id="GO:0005576">
    <property type="term" value="C:extracellular region"/>
    <property type="evidence" value="ECO:0007669"/>
    <property type="project" value="UniProtKB-SubCell"/>
</dbReference>
<evidence type="ECO:0000256" key="12">
    <source>
        <dbReference type="ARBA" id="ARBA00023026"/>
    </source>
</evidence>
<accession>A0AAQ3R7H7</accession>
<dbReference type="InterPro" id="IPR050819">
    <property type="entry name" value="Tripeptidyl-peptidase_I"/>
</dbReference>
<feature type="active site" description="Charge relay system" evidence="15">
    <location>
        <position position="322"/>
    </location>
</feature>
<protein>
    <recommendedName>
        <fullName evidence="4">tripeptidyl-peptidase II</fullName>
        <ecNumber evidence="4">3.4.14.10</ecNumber>
    </recommendedName>
</protein>
<organism evidence="18 19">
    <name type="scientific">Acrodontium crateriforme</name>
    <dbReference type="NCBI Taxonomy" id="150365"/>
    <lineage>
        <taxon>Eukaryota</taxon>
        <taxon>Fungi</taxon>
        <taxon>Dikarya</taxon>
        <taxon>Ascomycota</taxon>
        <taxon>Pezizomycotina</taxon>
        <taxon>Dothideomycetes</taxon>
        <taxon>Dothideomycetidae</taxon>
        <taxon>Mycosphaerellales</taxon>
        <taxon>Teratosphaeriaceae</taxon>
        <taxon>Acrodontium</taxon>
    </lineage>
</organism>
<dbReference type="Proteomes" id="UP001303373">
    <property type="component" value="Chromosome 1"/>
</dbReference>
<evidence type="ECO:0000256" key="2">
    <source>
        <dbReference type="ARBA" id="ARBA00002451"/>
    </source>
</evidence>
<evidence type="ECO:0000256" key="10">
    <source>
        <dbReference type="ARBA" id="ARBA00022825"/>
    </source>
</evidence>
<dbReference type="FunFam" id="3.40.50.200:FF:000015">
    <property type="entry name" value="Tripeptidyl peptidase A"/>
    <property type="match status" value="1"/>
</dbReference>
<dbReference type="EMBL" id="CP138580">
    <property type="protein sequence ID" value="WPG97989.1"/>
    <property type="molecule type" value="Genomic_DNA"/>
</dbReference>
<feature type="binding site" evidence="15">
    <location>
        <position position="645"/>
    </location>
    <ligand>
        <name>Ca(2+)</name>
        <dbReference type="ChEBI" id="CHEBI:29108"/>
    </ligand>
</feature>
<feature type="active site" description="Charge relay system" evidence="15">
    <location>
        <position position="318"/>
    </location>
</feature>
<comment type="cofactor">
    <cofactor evidence="15">
        <name>Ca(2+)</name>
        <dbReference type="ChEBI" id="CHEBI:29108"/>
    </cofactor>
    <text evidence="15">Binds 1 Ca(2+) ion per subunit.</text>
</comment>
<dbReference type="CDD" id="cd04056">
    <property type="entry name" value="Peptidases_S53"/>
    <property type="match status" value="1"/>
</dbReference>
<evidence type="ECO:0000256" key="15">
    <source>
        <dbReference type="PROSITE-ProRule" id="PRU01032"/>
    </source>
</evidence>
<dbReference type="CDD" id="cd11377">
    <property type="entry name" value="Pro-peptidase_S53"/>
    <property type="match status" value="1"/>
</dbReference>
<feature type="chain" id="PRO_5042905452" description="tripeptidyl-peptidase II" evidence="16">
    <location>
        <begin position="20"/>
        <end position="666"/>
    </location>
</feature>
<dbReference type="EC" id="3.4.14.10" evidence="4"/>
<evidence type="ECO:0000256" key="7">
    <source>
        <dbReference type="ARBA" id="ARBA00022723"/>
    </source>
</evidence>
<name>A0AAQ3R7H7_9PEZI</name>
<feature type="domain" description="Peptidase S53" evidence="17">
    <location>
        <begin position="241"/>
        <end position="665"/>
    </location>
</feature>
<dbReference type="SUPFAM" id="SSF54897">
    <property type="entry name" value="Protease propeptides/inhibitors"/>
    <property type="match status" value="1"/>
</dbReference>
<evidence type="ECO:0000256" key="4">
    <source>
        <dbReference type="ARBA" id="ARBA00012462"/>
    </source>
</evidence>
<dbReference type="InterPro" id="IPR036852">
    <property type="entry name" value="Peptidase_S8/S53_dom_sf"/>
</dbReference>
<dbReference type="InterPro" id="IPR015366">
    <property type="entry name" value="S53_propep"/>
</dbReference>
<keyword evidence="14" id="KW-0325">Glycoprotein</keyword>
<dbReference type="PANTHER" id="PTHR14218:SF19">
    <property type="entry name" value="SERINE PROTEASE AORO, PUTATIVE (AFU_ORTHOLOGUE AFUA_6G10250)-RELATED"/>
    <property type="match status" value="1"/>
</dbReference>
<keyword evidence="6 15" id="KW-0645">Protease</keyword>
<evidence type="ECO:0000256" key="9">
    <source>
        <dbReference type="ARBA" id="ARBA00022801"/>
    </source>
</evidence>
<keyword evidence="5" id="KW-0964">Secreted</keyword>
<evidence type="ECO:0000313" key="18">
    <source>
        <dbReference type="EMBL" id="WPG97989.1"/>
    </source>
</evidence>
<feature type="signal peptide" evidence="16">
    <location>
        <begin position="1"/>
        <end position="19"/>
    </location>
</feature>
<sequence>MLLLSRLLAASTVIASAYASPVSNIYNVHEKRESLPEGWSKRELLDRRALIPLRFALAQNNLDKGAEWLDDVSHPSSEKFGKHWSAKEVAEAFAPSGETIDAVREWLHSAGISSERVKLSQGMNWLEVHASVDEAENLLKTEYNVYEHGETGQPHVACEEYSVPAHLQKHIDFVYPTVHFDAKLKARSEDFEKKKRVISPGTDKSVGLPGSGSLPKIPTGSLPKNPFGFNWFQNLKDCDKFITPDCLRALYLFPKGISANPRNSFGIVEYTPQAYVPSDLDMFFKNFSKSQIGERPILNSIDGGVVQQTNMSFDFNGESDLDLEYAMTLVHPQKVTLYQVGDLVEGASFNDFLDGIDASYCTYDGGDDPNQDATYPDPYGTAPLAYEGPKNCGGFSATKVISTSYGYNEHDLTPFYENRQCHEYMKLGLMGVSVVYSSGDYGVAGNQGQCINGTGADAPYTPVKGTFGRFNPAFPSTCPYVTSVGATQVINGTFIPDAIISRTEPEMACETVIYSGGGFSNVFPIPNYQKSAVKSWFKNYPPPYGADRFNNSQMTRGYPDISANGANYVVAVDGTFSLVFGTSASAPTFGSILTLINEARYDLGKSSIGFINPVAYAHPYIWNDVTQGGNQGCGTAGFSSSPGWDPVTGLGTPNFPKLLALYLSLP</sequence>
<dbReference type="GO" id="GO:0006508">
    <property type="term" value="P:proteolysis"/>
    <property type="evidence" value="ECO:0007669"/>
    <property type="project" value="UniProtKB-KW"/>
</dbReference>
<comment type="catalytic activity">
    <reaction evidence="1">
        <text>Release of an N-terminal tripeptide from a polypeptide.</text>
        <dbReference type="EC" id="3.4.14.10"/>
    </reaction>
</comment>
<evidence type="ECO:0000259" key="17">
    <source>
        <dbReference type="PROSITE" id="PS51695"/>
    </source>
</evidence>
<evidence type="ECO:0000256" key="16">
    <source>
        <dbReference type="SAM" id="SignalP"/>
    </source>
</evidence>
<evidence type="ECO:0000256" key="5">
    <source>
        <dbReference type="ARBA" id="ARBA00022525"/>
    </source>
</evidence>
<evidence type="ECO:0000256" key="1">
    <source>
        <dbReference type="ARBA" id="ARBA00001910"/>
    </source>
</evidence>
<keyword evidence="9 15" id="KW-0378">Hydrolase</keyword>
<dbReference type="AlphaFoldDB" id="A0AAQ3R7H7"/>
<dbReference type="GO" id="GO:0004252">
    <property type="term" value="F:serine-type endopeptidase activity"/>
    <property type="evidence" value="ECO:0007669"/>
    <property type="project" value="UniProtKB-UniRule"/>
</dbReference>